<dbReference type="InParanoid" id="A0A409W806"/>
<evidence type="ECO:0000256" key="1">
    <source>
        <dbReference type="SAM" id="MobiDB-lite"/>
    </source>
</evidence>
<feature type="region of interest" description="Disordered" evidence="1">
    <location>
        <begin position="1"/>
        <end position="28"/>
    </location>
</feature>
<comment type="caution">
    <text evidence="2">The sequence shown here is derived from an EMBL/GenBank/DDBJ whole genome shotgun (WGS) entry which is preliminary data.</text>
</comment>
<feature type="compositionally biased region" description="Low complexity" evidence="1">
    <location>
        <begin position="15"/>
        <end position="28"/>
    </location>
</feature>
<evidence type="ECO:0000313" key="2">
    <source>
        <dbReference type="EMBL" id="PPQ74657.1"/>
    </source>
</evidence>
<sequence>MFARQTKPRPRASAVKKPTTTKPTAPKATTVTIRKAPRAVRVSQDPCTFDPASELGRLLRSNLYPSDAQVVEIENLKNGLVKVVRDSKTLASHKRAEIQQYQTTIHRLWEEVASLDRQTEKAQKDLSRVTSLFAPIRVLPAEIVGEIFVACLDVEDDECKLAVPLLLCRICSAWRAIARSTPALWSHLVIKRQTRFEALTDFATKWFSLAGQLPLSVSIIGSLSSIILNSPVRASTNGTVSSIWDRVEHLVIRVVTWQLAEDTLGRVGSVMTGLKTLSLESQQLGVHLPQGLTLPNLRKFRIHAGTATKIYRDVDAIRPGSTFQLAWGQLSHLFLGHTAISAALWRSFFQTCRRLIQGSFLLSEDSAHNASTDVTSFPFLHSLEIAFIRNGDWSILKGLGFPALRYLRLGSMEGLSSWNEAAFMNLQTSHLQILSLFRVKVLSLSLHDFLRQARALESLLLHHPSNYTLLLKELTNLPISDEGTAQSEALPEVFLPHLKKLHIYQWKSLDKKFDLDIKVIAAMVKRRFLAKAENPSPPAGRRLERIAVWYTRTSVKIESLRTALWGEKKQGFILEAGSSHEGYRYAPKLDWY</sequence>
<protein>
    <submittedName>
        <fullName evidence="2">Uncharacterized protein</fullName>
    </submittedName>
</protein>
<accession>A0A409W806</accession>
<dbReference type="AlphaFoldDB" id="A0A409W806"/>
<dbReference type="InterPro" id="IPR032675">
    <property type="entry name" value="LRR_dom_sf"/>
</dbReference>
<dbReference type="STRING" id="231916.A0A409W806"/>
<dbReference type="OrthoDB" id="2269034at2759"/>
<dbReference type="Gene3D" id="3.80.10.10">
    <property type="entry name" value="Ribonuclease Inhibitor"/>
    <property type="match status" value="1"/>
</dbReference>
<dbReference type="EMBL" id="NHYE01005324">
    <property type="protein sequence ID" value="PPQ74657.1"/>
    <property type="molecule type" value="Genomic_DNA"/>
</dbReference>
<dbReference type="Proteomes" id="UP000284706">
    <property type="component" value="Unassembled WGS sequence"/>
</dbReference>
<dbReference type="SUPFAM" id="SSF52047">
    <property type="entry name" value="RNI-like"/>
    <property type="match status" value="1"/>
</dbReference>
<gene>
    <name evidence="2" type="ORF">CVT26_005527</name>
</gene>
<reference evidence="2 3" key="1">
    <citation type="journal article" date="2018" name="Evol. Lett.">
        <title>Horizontal gene cluster transfer increased hallucinogenic mushroom diversity.</title>
        <authorList>
            <person name="Reynolds H.T."/>
            <person name="Vijayakumar V."/>
            <person name="Gluck-Thaler E."/>
            <person name="Korotkin H.B."/>
            <person name="Matheny P.B."/>
            <person name="Slot J.C."/>
        </authorList>
    </citation>
    <scope>NUCLEOTIDE SEQUENCE [LARGE SCALE GENOMIC DNA]</scope>
    <source>
        <strain evidence="2 3">SRW20</strain>
    </source>
</reference>
<organism evidence="2 3">
    <name type="scientific">Gymnopilus dilepis</name>
    <dbReference type="NCBI Taxonomy" id="231916"/>
    <lineage>
        <taxon>Eukaryota</taxon>
        <taxon>Fungi</taxon>
        <taxon>Dikarya</taxon>
        <taxon>Basidiomycota</taxon>
        <taxon>Agaricomycotina</taxon>
        <taxon>Agaricomycetes</taxon>
        <taxon>Agaricomycetidae</taxon>
        <taxon>Agaricales</taxon>
        <taxon>Agaricineae</taxon>
        <taxon>Hymenogastraceae</taxon>
        <taxon>Gymnopilus</taxon>
    </lineage>
</organism>
<feature type="compositionally biased region" description="Basic residues" evidence="1">
    <location>
        <begin position="1"/>
        <end position="10"/>
    </location>
</feature>
<proteinExistence type="predicted"/>
<name>A0A409W806_9AGAR</name>
<keyword evidence="3" id="KW-1185">Reference proteome</keyword>
<evidence type="ECO:0000313" key="3">
    <source>
        <dbReference type="Proteomes" id="UP000284706"/>
    </source>
</evidence>